<dbReference type="GO" id="GO:0006355">
    <property type="term" value="P:regulation of DNA-templated transcription"/>
    <property type="evidence" value="ECO:0007669"/>
    <property type="project" value="InterPro"/>
</dbReference>
<dbReference type="SMART" id="SM00448">
    <property type="entry name" value="REC"/>
    <property type="match status" value="1"/>
</dbReference>
<dbReference type="InterPro" id="IPR000792">
    <property type="entry name" value="Tscrpt_reg_LuxR_C"/>
</dbReference>
<dbReference type="SUPFAM" id="SSF52172">
    <property type="entry name" value="CheY-like"/>
    <property type="match status" value="1"/>
</dbReference>
<proteinExistence type="predicted"/>
<dbReference type="Pfam" id="PF00072">
    <property type="entry name" value="Response_reg"/>
    <property type="match status" value="1"/>
</dbReference>
<dbReference type="InterPro" id="IPR016032">
    <property type="entry name" value="Sig_transdc_resp-reg_C-effctor"/>
</dbReference>
<evidence type="ECO:0000259" key="7">
    <source>
        <dbReference type="PROSITE" id="PS50110"/>
    </source>
</evidence>
<dbReference type="Proteomes" id="UP000033640">
    <property type="component" value="Unassembled WGS sequence"/>
</dbReference>
<evidence type="ECO:0000313" key="8">
    <source>
        <dbReference type="EMBL" id="KJL33616.1"/>
    </source>
</evidence>
<dbReference type="PANTHER" id="PTHR43214">
    <property type="entry name" value="TWO-COMPONENT RESPONSE REGULATOR"/>
    <property type="match status" value="1"/>
</dbReference>
<dbReference type="InterPro" id="IPR001789">
    <property type="entry name" value="Sig_transdc_resp-reg_receiver"/>
</dbReference>
<dbReference type="PANTHER" id="PTHR43214:SF24">
    <property type="entry name" value="TRANSCRIPTIONAL REGULATORY PROTEIN NARL-RELATED"/>
    <property type="match status" value="1"/>
</dbReference>
<feature type="modified residue" description="4-aspartylphosphate" evidence="5">
    <location>
        <position position="51"/>
    </location>
</feature>
<comment type="caution">
    <text evidence="8">The sequence shown here is derived from an EMBL/GenBank/DDBJ whole genome shotgun (WGS) entry which is preliminary data.</text>
</comment>
<dbReference type="SUPFAM" id="SSF46894">
    <property type="entry name" value="C-terminal effector domain of the bipartite response regulators"/>
    <property type="match status" value="1"/>
</dbReference>
<dbReference type="CDD" id="cd06170">
    <property type="entry name" value="LuxR_C_like"/>
    <property type="match status" value="1"/>
</dbReference>
<dbReference type="GO" id="GO:0003677">
    <property type="term" value="F:DNA binding"/>
    <property type="evidence" value="ECO:0007669"/>
    <property type="project" value="UniProtKB-KW"/>
</dbReference>
<keyword evidence="3" id="KW-0238">DNA-binding</keyword>
<dbReference type="GO" id="GO:0000160">
    <property type="term" value="P:phosphorelay signal transduction system"/>
    <property type="evidence" value="ECO:0007669"/>
    <property type="project" value="InterPro"/>
</dbReference>
<dbReference type="InterPro" id="IPR011006">
    <property type="entry name" value="CheY-like_superfamily"/>
</dbReference>
<dbReference type="InterPro" id="IPR058245">
    <property type="entry name" value="NreC/VraR/RcsB-like_REC"/>
</dbReference>
<dbReference type="PATRIC" id="fig|82380.11.peg.85"/>
<dbReference type="Pfam" id="PF00196">
    <property type="entry name" value="GerE"/>
    <property type="match status" value="1"/>
</dbReference>
<evidence type="ECO:0000256" key="4">
    <source>
        <dbReference type="ARBA" id="ARBA00023163"/>
    </source>
</evidence>
<dbReference type="AlphaFoldDB" id="A0A0F0LPZ2"/>
<keyword evidence="4" id="KW-0804">Transcription</keyword>
<dbReference type="PROSITE" id="PS00622">
    <property type="entry name" value="HTH_LUXR_1"/>
    <property type="match status" value="1"/>
</dbReference>
<dbReference type="PROSITE" id="PS50110">
    <property type="entry name" value="RESPONSE_REGULATORY"/>
    <property type="match status" value="1"/>
</dbReference>
<evidence type="ECO:0000313" key="9">
    <source>
        <dbReference type="Proteomes" id="UP000033640"/>
    </source>
</evidence>
<protein>
    <submittedName>
        <fullName evidence="8">Response regulator protein VraR</fullName>
    </submittedName>
</protein>
<dbReference type="EMBL" id="JYIW01000009">
    <property type="protein sequence ID" value="KJL33616.1"/>
    <property type="molecule type" value="Genomic_DNA"/>
</dbReference>
<gene>
    <name evidence="8" type="primary">vraR_1</name>
    <name evidence="8" type="ORF">RS83_00083</name>
</gene>
<evidence type="ECO:0000256" key="2">
    <source>
        <dbReference type="ARBA" id="ARBA00023015"/>
    </source>
</evidence>
<feature type="domain" description="Response regulatory" evidence="7">
    <location>
        <begin position="1"/>
        <end position="116"/>
    </location>
</feature>
<keyword evidence="2" id="KW-0805">Transcription regulation</keyword>
<dbReference type="InterPro" id="IPR039420">
    <property type="entry name" value="WalR-like"/>
</dbReference>
<keyword evidence="1 5" id="KW-0597">Phosphoprotein</keyword>
<name>A0A0F0LPZ2_9MICO</name>
<dbReference type="CDD" id="cd17535">
    <property type="entry name" value="REC_NarL-like"/>
    <property type="match status" value="1"/>
</dbReference>
<accession>A0A0F0LPZ2</accession>
<dbReference type="PROSITE" id="PS50043">
    <property type="entry name" value="HTH_LUXR_2"/>
    <property type="match status" value="1"/>
</dbReference>
<evidence type="ECO:0000256" key="3">
    <source>
        <dbReference type="ARBA" id="ARBA00023125"/>
    </source>
</evidence>
<evidence type="ECO:0000259" key="6">
    <source>
        <dbReference type="PROSITE" id="PS50043"/>
    </source>
</evidence>
<dbReference type="PRINTS" id="PR00038">
    <property type="entry name" value="HTHLUXR"/>
</dbReference>
<evidence type="ECO:0000256" key="1">
    <source>
        <dbReference type="ARBA" id="ARBA00022553"/>
    </source>
</evidence>
<sequence>MAIVDDDKLVRRALTVFLEDADDIDVVGEAIDGVDGVALVQELRPDVVLLDMQMPRMGGVEAAAEMAARTPTTRVLAITTFGTIERILPMLRAGAAGYLLKDAEPEAIIEAVRLVHAGAAALSPTITARLIESAQDGQVKPSEELVGGQQLSEREKEIVTHLALGLSNAEIARAIHVSESTVKTHLSNIMTKWEVNNRVQILIRAARSGLVRFH</sequence>
<reference evidence="8 9" key="1">
    <citation type="submission" date="2015-02" db="EMBL/GenBank/DDBJ databases">
        <title>Draft genome sequences of ten Microbacterium spp. with emphasis on heavy metal contaminated environments.</title>
        <authorList>
            <person name="Corretto E."/>
        </authorList>
    </citation>
    <scope>NUCLEOTIDE SEQUENCE [LARGE SCALE GENOMIC DNA]</scope>
    <source>
        <strain evidence="8 9">BEL4b</strain>
    </source>
</reference>
<evidence type="ECO:0000256" key="5">
    <source>
        <dbReference type="PROSITE-ProRule" id="PRU00169"/>
    </source>
</evidence>
<dbReference type="Gene3D" id="3.40.50.2300">
    <property type="match status" value="1"/>
</dbReference>
<dbReference type="SMART" id="SM00421">
    <property type="entry name" value="HTH_LUXR"/>
    <property type="match status" value="1"/>
</dbReference>
<feature type="domain" description="HTH luxR-type" evidence="6">
    <location>
        <begin position="144"/>
        <end position="209"/>
    </location>
</feature>
<organism evidence="8 9">
    <name type="scientific">Microbacterium oxydans</name>
    <dbReference type="NCBI Taxonomy" id="82380"/>
    <lineage>
        <taxon>Bacteria</taxon>
        <taxon>Bacillati</taxon>
        <taxon>Actinomycetota</taxon>
        <taxon>Actinomycetes</taxon>
        <taxon>Micrococcales</taxon>
        <taxon>Microbacteriaceae</taxon>
        <taxon>Microbacterium</taxon>
    </lineage>
</organism>